<evidence type="ECO:0000256" key="5">
    <source>
        <dbReference type="SAM" id="Phobius"/>
    </source>
</evidence>
<organism evidence="6 7">
    <name type="scientific">Acetobacter musti</name>
    <dbReference type="NCBI Taxonomy" id="864732"/>
    <lineage>
        <taxon>Bacteria</taxon>
        <taxon>Pseudomonadati</taxon>
        <taxon>Pseudomonadota</taxon>
        <taxon>Alphaproteobacteria</taxon>
        <taxon>Acetobacterales</taxon>
        <taxon>Acetobacteraceae</taxon>
        <taxon>Acetobacter</taxon>
    </lineage>
</organism>
<dbReference type="InterPro" id="IPR003752">
    <property type="entry name" value="DiS_bond_form_DsbB/BdbC"/>
</dbReference>
<name>A0ABX0JQ06_9PROT</name>
<keyword evidence="2 5" id="KW-0812">Transmembrane</keyword>
<dbReference type="SUPFAM" id="SSF158442">
    <property type="entry name" value="DsbB-like"/>
    <property type="match status" value="1"/>
</dbReference>
<dbReference type="Gene3D" id="1.20.1550.10">
    <property type="entry name" value="DsbB-like"/>
    <property type="match status" value="1"/>
</dbReference>
<feature type="transmembrane region" description="Helical" evidence="5">
    <location>
        <begin position="149"/>
        <end position="170"/>
    </location>
</feature>
<keyword evidence="7" id="KW-1185">Reference proteome</keyword>
<keyword evidence="4 5" id="KW-0472">Membrane</keyword>
<dbReference type="Proteomes" id="UP000635278">
    <property type="component" value="Unassembled WGS sequence"/>
</dbReference>
<dbReference type="InterPro" id="IPR023380">
    <property type="entry name" value="DsbB-like_sf"/>
</dbReference>
<dbReference type="EMBL" id="WOTB01000005">
    <property type="protein sequence ID" value="NHN84183.1"/>
    <property type="molecule type" value="Genomic_DNA"/>
</dbReference>
<accession>A0ABX0JQ06</accession>
<gene>
    <name evidence="6" type="ORF">GOB93_05935</name>
</gene>
<reference evidence="6 7" key="1">
    <citation type="journal article" date="2020" name="Int. J. Syst. Evol. Microbiol.">
        <title>Novel acetic acid bacteria from cider fermentations: Acetobacter conturbans sp. nov. and Acetobacter fallax sp. nov.</title>
        <authorList>
            <person name="Sombolestani A.S."/>
            <person name="Cleenwerck I."/>
            <person name="Cnockaert M."/>
            <person name="Borremans W."/>
            <person name="Wieme A.D."/>
            <person name="De Vuyst L."/>
            <person name="Vandamme P."/>
        </authorList>
    </citation>
    <scope>NUCLEOTIDE SEQUENCE [LARGE SCALE GENOMIC DNA]</scope>
    <source>
        <strain evidence="6 7">LMG 30640</strain>
    </source>
</reference>
<feature type="transmembrane region" description="Helical" evidence="5">
    <location>
        <begin position="56"/>
        <end position="72"/>
    </location>
</feature>
<evidence type="ECO:0000313" key="6">
    <source>
        <dbReference type="EMBL" id="NHN84183.1"/>
    </source>
</evidence>
<protein>
    <submittedName>
        <fullName evidence="6">Disulfide bond formation protein B</fullName>
    </submittedName>
</protein>
<keyword evidence="3 5" id="KW-1133">Transmembrane helix</keyword>
<comment type="subcellular location">
    <subcellularLocation>
        <location evidence="1">Membrane</location>
        <topology evidence="1">Multi-pass membrane protein</topology>
    </subcellularLocation>
</comment>
<evidence type="ECO:0000256" key="3">
    <source>
        <dbReference type="ARBA" id="ARBA00022989"/>
    </source>
</evidence>
<proteinExistence type="predicted"/>
<evidence type="ECO:0000256" key="1">
    <source>
        <dbReference type="ARBA" id="ARBA00004141"/>
    </source>
</evidence>
<sequence length="181" mass="19903">MSLYPRRRIFRRTVPGPVRLPNLLLVVASAVAFGMVWWVQDVRGIMPCGLCLWERWPWRIALIIGIIGLLVPRRMARGVAWLGTLPLLAVAALSVLHAGVEWKFWPSPLPECRAPVLHGTTMAERLASMPLTPGKPCDAPTYLVDWLPVSMTVLDGVAALVVLALLVTLLRVSDSGVRKTG</sequence>
<evidence type="ECO:0000313" key="7">
    <source>
        <dbReference type="Proteomes" id="UP000635278"/>
    </source>
</evidence>
<dbReference type="Pfam" id="PF02600">
    <property type="entry name" value="DsbB"/>
    <property type="match status" value="1"/>
</dbReference>
<feature type="transmembrane region" description="Helical" evidence="5">
    <location>
        <begin position="20"/>
        <end position="40"/>
    </location>
</feature>
<dbReference type="RefSeq" id="WP_173582555.1">
    <property type="nucleotide sequence ID" value="NZ_WOTB01000005.1"/>
</dbReference>
<comment type="caution">
    <text evidence="6">The sequence shown here is derived from an EMBL/GenBank/DDBJ whole genome shotgun (WGS) entry which is preliminary data.</text>
</comment>
<feature type="transmembrane region" description="Helical" evidence="5">
    <location>
        <begin position="79"/>
        <end position="100"/>
    </location>
</feature>
<evidence type="ECO:0000256" key="4">
    <source>
        <dbReference type="ARBA" id="ARBA00023136"/>
    </source>
</evidence>
<evidence type="ECO:0000256" key="2">
    <source>
        <dbReference type="ARBA" id="ARBA00022692"/>
    </source>
</evidence>